<comment type="caution">
    <text evidence="2">The sequence shown here is derived from an EMBL/GenBank/DDBJ whole genome shotgun (WGS) entry which is preliminary data.</text>
</comment>
<name>A0AAE1JXH1_9FABA</name>
<feature type="compositionally biased region" description="Polar residues" evidence="1">
    <location>
        <begin position="1"/>
        <end position="11"/>
    </location>
</feature>
<organism evidence="2 3">
    <name type="scientific">Acacia crassicarpa</name>
    <name type="common">northern wattle</name>
    <dbReference type="NCBI Taxonomy" id="499986"/>
    <lineage>
        <taxon>Eukaryota</taxon>
        <taxon>Viridiplantae</taxon>
        <taxon>Streptophyta</taxon>
        <taxon>Embryophyta</taxon>
        <taxon>Tracheophyta</taxon>
        <taxon>Spermatophyta</taxon>
        <taxon>Magnoliopsida</taxon>
        <taxon>eudicotyledons</taxon>
        <taxon>Gunneridae</taxon>
        <taxon>Pentapetalae</taxon>
        <taxon>rosids</taxon>
        <taxon>fabids</taxon>
        <taxon>Fabales</taxon>
        <taxon>Fabaceae</taxon>
        <taxon>Caesalpinioideae</taxon>
        <taxon>mimosoid clade</taxon>
        <taxon>Acacieae</taxon>
        <taxon>Acacia</taxon>
    </lineage>
</organism>
<reference evidence="2" key="1">
    <citation type="submission" date="2023-10" db="EMBL/GenBank/DDBJ databases">
        <title>Chromosome-level genome of the transformable northern wattle, Acacia crassicarpa.</title>
        <authorList>
            <person name="Massaro I."/>
            <person name="Sinha N.R."/>
            <person name="Poethig S."/>
            <person name="Leichty A.R."/>
        </authorList>
    </citation>
    <scope>NUCLEOTIDE SEQUENCE</scope>
    <source>
        <strain evidence="2">Acra3RX</strain>
        <tissue evidence="2">Leaf</tissue>
    </source>
</reference>
<dbReference type="AlphaFoldDB" id="A0AAE1JXH1"/>
<dbReference type="EMBL" id="JAWXYG010000004">
    <property type="protein sequence ID" value="KAK4276212.1"/>
    <property type="molecule type" value="Genomic_DNA"/>
</dbReference>
<proteinExistence type="predicted"/>
<evidence type="ECO:0008006" key="4">
    <source>
        <dbReference type="Google" id="ProtNLM"/>
    </source>
</evidence>
<evidence type="ECO:0000313" key="2">
    <source>
        <dbReference type="EMBL" id="KAK4276212.1"/>
    </source>
</evidence>
<accession>A0AAE1JXH1</accession>
<evidence type="ECO:0000313" key="3">
    <source>
        <dbReference type="Proteomes" id="UP001293593"/>
    </source>
</evidence>
<gene>
    <name evidence="2" type="ORF">QN277_019182</name>
</gene>
<dbReference type="PANTHER" id="PTHR31972:SF2">
    <property type="entry name" value="DUF868 FAMILY PROTEIN (DUF868)"/>
    <property type="match status" value="1"/>
</dbReference>
<dbReference type="PANTHER" id="PTHR31972">
    <property type="entry name" value="EXPRESSED PROTEIN"/>
    <property type="match status" value="1"/>
</dbReference>
<dbReference type="Pfam" id="PF05910">
    <property type="entry name" value="DUF868"/>
    <property type="match status" value="1"/>
</dbReference>
<dbReference type="Proteomes" id="UP001293593">
    <property type="component" value="Unassembled WGS sequence"/>
</dbReference>
<evidence type="ECO:0000256" key="1">
    <source>
        <dbReference type="SAM" id="MobiDB-lite"/>
    </source>
</evidence>
<feature type="region of interest" description="Disordered" evidence="1">
    <location>
        <begin position="1"/>
        <end position="22"/>
    </location>
</feature>
<protein>
    <recommendedName>
        <fullName evidence="4">DUF868 family protein</fullName>
    </recommendedName>
</protein>
<keyword evidence="3" id="KW-1185">Reference proteome</keyword>
<sequence>MASQINHQGSTFEKKKPDQEPLPSKIAQTTVTYIYQANIGRCWRNVSMTWCKTLMSHTLHLTIDSTIGKLKYTCKIDVKPWSFWSKKGYKSLDVDGHEVEVYWDVRSAKFSDGCPEPTGDYYVAFVFDDEVPLLVGDLKKKAYKRTKSKPASIEAMQVVKKENVFAKKSFVTRAMLNTEKTTVAATMARTKTKESEVIVESLMSSGVNEPEMSIYIEGVKLIHVKNLQWKFRGNETVMVNNNEKAVQVYWDVHDWLFSGSDDSSGPGVFTFKPGFAEAEESDMSDRESYDNEYGNSSVYYSTRNAPSEFCLILCAYKLD</sequence>
<dbReference type="InterPro" id="IPR008586">
    <property type="entry name" value="DUF868_pln"/>
</dbReference>